<dbReference type="EMBL" id="MU393441">
    <property type="protein sequence ID" value="KAI4868119.1"/>
    <property type="molecule type" value="Genomic_DNA"/>
</dbReference>
<dbReference type="Proteomes" id="UP001497700">
    <property type="component" value="Unassembled WGS sequence"/>
</dbReference>
<keyword evidence="2" id="KW-1185">Reference proteome</keyword>
<proteinExistence type="predicted"/>
<organism evidence="1 2">
    <name type="scientific">Hypoxylon rubiginosum</name>
    <dbReference type="NCBI Taxonomy" id="110542"/>
    <lineage>
        <taxon>Eukaryota</taxon>
        <taxon>Fungi</taxon>
        <taxon>Dikarya</taxon>
        <taxon>Ascomycota</taxon>
        <taxon>Pezizomycotina</taxon>
        <taxon>Sordariomycetes</taxon>
        <taxon>Xylariomycetidae</taxon>
        <taxon>Xylariales</taxon>
        <taxon>Hypoxylaceae</taxon>
        <taxon>Hypoxylon</taxon>
    </lineage>
</organism>
<reference evidence="1 2" key="1">
    <citation type="journal article" date="2022" name="New Phytol.">
        <title>Ecological generalism drives hyperdiversity of secondary metabolite gene clusters in xylarialean endophytes.</title>
        <authorList>
            <person name="Franco M.E.E."/>
            <person name="Wisecaver J.H."/>
            <person name="Arnold A.E."/>
            <person name="Ju Y.M."/>
            <person name="Slot J.C."/>
            <person name="Ahrendt S."/>
            <person name="Moore L.P."/>
            <person name="Eastman K.E."/>
            <person name="Scott K."/>
            <person name="Konkel Z."/>
            <person name="Mondo S.J."/>
            <person name="Kuo A."/>
            <person name="Hayes R.D."/>
            <person name="Haridas S."/>
            <person name="Andreopoulos B."/>
            <person name="Riley R."/>
            <person name="LaButti K."/>
            <person name="Pangilinan J."/>
            <person name="Lipzen A."/>
            <person name="Amirebrahimi M."/>
            <person name="Yan J."/>
            <person name="Adam C."/>
            <person name="Keymanesh K."/>
            <person name="Ng V."/>
            <person name="Louie K."/>
            <person name="Northen T."/>
            <person name="Drula E."/>
            <person name="Henrissat B."/>
            <person name="Hsieh H.M."/>
            <person name="Youens-Clark K."/>
            <person name="Lutzoni F."/>
            <person name="Miadlikowska J."/>
            <person name="Eastwood D.C."/>
            <person name="Hamelin R.C."/>
            <person name="Grigoriev I.V."/>
            <person name="U'Ren J.M."/>
        </authorList>
    </citation>
    <scope>NUCLEOTIDE SEQUENCE [LARGE SCALE GENOMIC DNA]</scope>
    <source>
        <strain evidence="1 2">CBS 119005</strain>
    </source>
</reference>
<sequence>MADDSTNLLPSPPFVAISGLANFRDIGGYPVVSCTSAGGDDNVDGSKTTTTKKVVRRGVVYRASEPSKVTDDGVSKLQKLGIEKVFDLRSAVEIEKGVKEGYGWQVKEWEGATRLYAPVFLDQDYSPEALAMRYRNYSSETSQGFMAAYIDILAAAASPSNSYQPFKTILEHVAAPPSPASSPPAPAPCLVHCTAGKDRTGVICGLILSLCGMPDEVVAHEYSLTDLGLKERHPELIAHLMENQALRTQPEAARRMVSSQKEAMLGFLTKIRETYGSVEKCVLDLRLLSPEGIKQLRSNLIVDVNEEEVVPWQNHAKLL</sequence>
<protein>
    <submittedName>
        <fullName evidence="1">Protein-tyrosine phosphatase-like protein</fullName>
    </submittedName>
</protein>
<accession>A0ACB9Z8M2</accession>
<evidence type="ECO:0000313" key="2">
    <source>
        <dbReference type="Proteomes" id="UP001497700"/>
    </source>
</evidence>
<comment type="caution">
    <text evidence="1">The sequence shown here is derived from an EMBL/GenBank/DDBJ whole genome shotgun (WGS) entry which is preliminary data.</text>
</comment>
<gene>
    <name evidence="1" type="ORF">F4820DRAFT_445469</name>
</gene>
<name>A0ACB9Z8M2_9PEZI</name>
<evidence type="ECO:0000313" key="1">
    <source>
        <dbReference type="EMBL" id="KAI4868119.1"/>
    </source>
</evidence>